<protein>
    <submittedName>
        <fullName evidence="1">Uncharacterized protein</fullName>
    </submittedName>
</protein>
<gene>
    <name evidence="1" type="ORF">CAEBREN_21215</name>
</gene>
<accession>G0PKM3</accession>
<dbReference type="InParanoid" id="G0PKM3"/>
<reference evidence="2" key="1">
    <citation type="submission" date="2011-07" db="EMBL/GenBank/DDBJ databases">
        <authorList>
            <consortium name="Caenorhabditis brenneri Sequencing and Analysis Consortium"/>
            <person name="Wilson R.K."/>
        </authorList>
    </citation>
    <scope>NUCLEOTIDE SEQUENCE [LARGE SCALE GENOMIC DNA]</scope>
    <source>
        <strain evidence="2">PB2801</strain>
    </source>
</reference>
<dbReference type="HOGENOM" id="CLU_2374607_0_0_1"/>
<evidence type="ECO:0000313" key="1">
    <source>
        <dbReference type="EMBL" id="EGT32676.1"/>
    </source>
</evidence>
<evidence type="ECO:0000313" key="2">
    <source>
        <dbReference type="Proteomes" id="UP000008068"/>
    </source>
</evidence>
<sequence>MLGNFEGVENSVLPSHNGNLQINLSPKNELPDESFNNILKIYANILDSNTENNVEPVKDKLLQSSLNHCYSDISMNNLDGIMEAFRLYSSLGTDS</sequence>
<dbReference type="Proteomes" id="UP000008068">
    <property type="component" value="Unassembled WGS sequence"/>
</dbReference>
<dbReference type="AlphaFoldDB" id="G0PKM3"/>
<proteinExistence type="predicted"/>
<name>G0PKM3_CAEBE</name>
<dbReference type="EMBL" id="GL380890">
    <property type="protein sequence ID" value="EGT32676.1"/>
    <property type="molecule type" value="Genomic_DNA"/>
</dbReference>
<keyword evidence="2" id="KW-1185">Reference proteome</keyword>
<organism evidence="2">
    <name type="scientific">Caenorhabditis brenneri</name>
    <name type="common">Nematode worm</name>
    <dbReference type="NCBI Taxonomy" id="135651"/>
    <lineage>
        <taxon>Eukaryota</taxon>
        <taxon>Metazoa</taxon>
        <taxon>Ecdysozoa</taxon>
        <taxon>Nematoda</taxon>
        <taxon>Chromadorea</taxon>
        <taxon>Rhabditida</taxon>
        <taxon>Rhabditina</taxon>
        <taxon>Rhabditomorpha</taxon>
        <taxon>Rhabditoidea</taxon>
        <taxon>Rhabditidae</taxon>
        <taxon>Peloderinae</taxon>
        <taxon>Caenorhabditis</taxon>
    </lineage>
</organism>